<dbReference type="RefSeq" id="WP_096650928.1">
    <property type="nucleotide sequence ID" value="NZ_NWUX01000004.1"/>
</dbReference>
<dbReference type="Gene3D" id="1.10.40.30">
    <property type="entry name" value="Fumarase/aspartase (C-terminal domain)"/>
    <property type="match status" value="1"/>
</dbReference>
<dbReference type="GO" id="GO:0005829">
    <property type="term" value="C:cytosol"/>
    <property type="evidence" value="ECO:0007669"/>
    <property type="project" value="TreeGrafter"/>
</dbReference>
<dbReference type="Pfam" id="PF00206">
    <property type="entry name" value="Lyase_1"/>
    <property type="match status" value="1"/>
</dbReference>
<dbReference type="PRINTS" id="PR00149">
    <property type="entry name" value="FUMRATELYASE"/>
</dbReference>
<keyword evidence="1 3" id="KW-0456">Lyase</keyword>
<dbReference type="Gene3D" id="1.20.200.10">
    <property type="entry name" value="Fumarase/aspartase (Central domain)"/>
    <property type="match status" value="1"/>
</dbReference>
<dbReference type="InterPro" id="IPR008948">
    <property type="entry name" value="L-Aspartase-like"/>
</dbReference>
<dbReference type="GO" id="GO:0044208">
    <property type="term" value="P:'de novo' AMP biosynthetic process"/>
    <property type="evidence" value="ECO:0007669"/>
    <property type="project" value="TreeGrafter"/>
</dbReference>
<dbReference type="OrthoDB" id="9768878at2"/>
<evidence type="ECO:0000259" key="2">
    <source>
        <dbReference type="SMART" id="SM00998"/>
    </source>
</evidence>
<dbReference type="PANTHER" id="PTHR43172">
    <property type="entry name" value="ADENYLOSUCCINATE LYASE"/>
    <property type="match status" value="1"/>
</dbReference>
<dbReference type="InterPro" id="IPR024083">
    <property type="entry name" value="Fumarase/histidase_N"/>
</dbReference>
<dbReference type="InterPro" id="IPR000362">
    <property type="entry name" value="Fumarate_lyase_fam"/>
</dbReference>
<keyword evidence="4" id="KW-1185">Reference proteome</keyword>
<dbReference type="InterPro" id="IPR019468">
    <property type="entry name" value="AdenyloSucc_lyase_C"/>
</dbReference>
<organism evidence="3 4">
    <name type="scientific">Vreelandella nigrificans</name>
    <dbReference type="NCBI Taxonomy" id="2042704"/>
    <lineage>
        <taxon>Bacteria</taxon>
        <taxon>Pseudomonadati</taxon>
        <taxon>Pseudomonadota</taxon>
        <taxon>Gammaproteobacteria</taxon>
        <taxon>Oceanospirillales</taxon>
        <taxon>Halomonadaceae</taxon>
        <taxon>Vreelandella</taxon>
    </lineage>
</organism>
<dbReference type="SMART" id="SM00998">
    <property type="entry name" value="ADSL_C"/>
    <property type="match status" value="1"/>
</dbReference>
<dbReference type="InterPro" id="IPR022761">
    <property type="entry name" value="Fumarate_lyase_N"/>
</dbReference>
<dbReference type="GO" id="GO:0004018">
    <property type="term" value="F:N6-(1,2-dicarboxyethyl)AMP AMP-lyase (fumarate-forming) activity"/>
    <property type="evidence" value="ECO:0007669"/>
    <property type="project" value="TreeGrafter"/>
</dbReference>
<evidence type="ECO:0000313" key="3">
    <source>
        <dbReference type="EMBL" id="PCF96353.1"/>
    </source>
</evidence>
<dbReference type="EMBL" id="NWUX01000004">
    <property type="protein sequence ID" value="PCF96353.1"/>
    <property type="molecule type" value="Genomic_DNA"/>
</dbReference>
<proteinExistence type="predicted"/>
<reference evidence="4" key="1">
    <citation type="submission" date="2017-09" db="EMBL/GenBank/DDBJ databases">
        <authorList>
            <person name="Cho G.-S."/>
            <person name="Oguntoyinbo F.A."/>
            <person name="Cnockaert M."/>
            <person name="Kabisch J."/>
            <person name="Neve H."/>
            <person name="Bockelmann W."/>
            <person name="Wenning M."/>
            <person name="Franz C.M."/>
            <person name="Vandamme P."/>
        </authorList>
    </citation>
    <scope>NUCLEOTIDE SEQUENCE [LARGE SCALE GENOMIC DNA]</scope>
    <source>
        <strain evidence="4">MBT G8648</strain>
    </source>
</reference>
<accession>A0A2A4HQI2</accession>
<protein>
    <submittedName>
        <fullName evidence="3">Fumarate lyase</fullName>
    </submittedName>
</protein>
<sequence>MMPTKETFTVCETLPDSAESLFSREATWQSWLEVESALALTQAGLGMIPQQAADEIARRATLEQMDVNALAADIERTMSPVMSLVRALAERCDGDAGGYVHLGATTQNIILTGKVMQLKRAHRWLKGRLANQLALLARLAEKGADWPCVARTNRRHALPITFGYKVAGWIEELERNVQRLEWVEERAFMLTFGGASGAMHSYGAQGQPLAQALADRLTLGVSRVHSRAAVDGLVEYIGVLALFAAGCERLGQEVYSLMANEFEEISEDQDDGVVGSSTMPHKFNPKYAVKLLAQAGELRSLVAPALEAALPSHEGDAACNFRLYKLLDTAGVLAYQLAVSQQTLLERLVPNPARMQEILMANAAPLMSELVMLELAKTIGRQRAHDLVHEAVTSSREAGASFAITLFKHEIVRTHYGELQALEAALNPLHYTGQSRQVALEMAASAQASAKRLRSAFNEEVA</sequence>
<dbReference type="GO" id="GO:0070626">
    <property type="term" value="F:(S)-2-(5-amino-1-(5-phospho-D-ribosyl)imidazole-4-carboxamido) succinate lyase (fumarate-forming) activity"/>
    <property type="evidence" value="ECO:0007669"/>
    <property type="project" value="TreeGrafter"/>
</dbReference>
<feature type="domain" description="Adenylosuccinate lyase C-terminal" evidence="2">
    <location>
        <begin position="364"/>
        <end position="443"/>
    </location>
</feature>
<dbReference type="AlphaFoldDB" id="A0A2A4HQI2"/>
<evidence type="ECO:0000313" key="4">
    <source>
        <dbReference type="Proteomes" id="UP000218677"/>
    </source>
</evidence>
<dbReference type="Pfam" id="PF10397">
    <property type="entry name" value="ADSL_C"/>
    <property type="match status" value="1"/>
</dbReference>
<dbReference type="Proteomes" id="UP000218677">
    <property type="component" value="Unassembled WGS sequence"/>
</dbReference>
<name>A0A2A4HQI2_9GAMM</name>
<dbReference type="PROSITE" id="PS00163">
    <property type="entry name" value="FUMARATE_LYASES"/>
    <property type="match status" value="1"/>
</dbReference>
<dbReference type="Gene3D" id="1.10.275.10">
    <property type="entry name" value="Fumarase/aspartase (N-terminal domain)"/>
    <property type="match status" value="1"/>
</dbReference>
<evidence type="ECO:0000256" key="1">
    <source>
        <dbReference type="ARBA" id="ARBA00023239"/>
    </source>
</evidence>
<dbReference type="PANTHER" id="PTHR43172:SF1">
    <property type="entry name" value="ADENYLOSUCCINATE LYASE"/>
    <property type="match status" value="1"/>
</dbReference>
<comment type="caution">
    <text evidence="3">The sequence shown here is derived from an EMBL/GenBank/DDBJ whole genome shotgun (WGS) entry which is preliminary data.</text>
</comment>
<dbReference type="SUPFAM" id="SSF48557">
    <property type="entry name" value="L-aspartase-like"/>
    <property type="match status" value="1"/>
</dbReference>
<dbReference type="InterPro" id="IPR020557">
    <property type="entry name" value="Fumarate_lyase_CS"/>
</dbReference>
<gene>
    <name evidence="3" type="ORF">CPA45_07410</name>
</gene>